<protein>
    <submittedName>
        <fullName evidence="2">Uncharacterized protein</fullName>
    </submittedName>
</protein>
<organism evidence="2 3">
    <name type="scientific">Venturia nashicola</name>
    <dbReference type="NCBI Taxonomy" id="86259"/>
    <lineage>
        <taxon>Eukaryota</taxon>
        <taxon>Fungi</taxon>
        <taxon>Dikarya</taxon>
        <taxon>Ascomycota</taxon>
        <taxon>Pezizomycotina</taxon>
        <taxon>Dothideomycetes</taxon>
        <taxon>Pleosporomycetidae</taxon>
        <taxon>Venturiales</taxon>
        <taxon>Venturiaceae</taxon>
        <taxon>Venturia</taxon>
    </lineage>
</organism>
<dbReference type="EMBL" id="SNSC02000001">
    <property type="protein sequence ID" value="TID27947.1"/>
    <property type="molecule type" value="Genomic_DNA"/>
</dbReference>
<name>A0A4Z1PJ26_9PEZI</name>
<keyword evidence="3" id="KW-1185">Reference proteome</keyword>
<accession>A0A4Z1PJ26</accession>
<feature type="region of interest" description="Disordered" evidence="1">
    <location>
        <begin position="1"/>
        <end position="21"/>
    </location>
</feature>
<dbReference type="Proteomes" id="UP000298493">
    <property type="component" value="Unassembled WGS sequence"/>
</dbReference>
<evidence type="ECO:0000313" key="2">
    <source>
        <dbReference type="EMBL" id="TID27947.1"/>
    </source>
</evidence>
<sequence length="364" mass="40985">MADQRAQAELASSSTSDHDRILDTAALDGMEALSVKECEGLSMEGQSLGAFLPTSTPASTIPTIEASATPSLSPSQRNNPSLQGMPSEIRENIFAHVIVDLFHEKWGPSDEFDECARTCLLNIFKVDPRFEAEALPSLIPACTLVVDESRNDIPRFQKVINWVTDFNLGRYVQAVKYRHVPPATYPFDNAPESPHIMDLLALCPNVNRITITTTIYDVFVFPSAKGIRNGEMFDFLDTMKFHDLMDLPQLKEINLHVEAGTSYKIGLDPGFDSTNVWPFWKDSKTMLYLGRQLCEEEGGWEVRPVSETMIFLMDHLCAAKEDSEVRVSLWSDFGFDDEMFVGPAPRDLWTVEKGECEKYVQLLW</sequence>
<evidence type="ECO:0000313" key="3">
    <source>
        <dbReference type="Proteomes" id="UP000298493"/>
    </source>
</evidence>
<evidence type="ECO:0000256" key="1">
    <source>
        <dbReference type="SAM" id="MobiDB-lite"/>
    </source>
</evidence>
<gene>
    <name evidence="2" type="ORF">E6O75_ATG00714</name>
</gene>
<reference evidence="2 3" key="1">
    <citation type="submission" date="2019-04" db="EMBL/GenBank/DDBJ databases">
        <title>High contiguity whole genome sequence and gene annotation resource for two Venturia nashicola isolates.</title>
        <authorList>
            <person name="Prokchorchik M."/>
            <person name="Won K."/>
            <person name="Lee Y."/>
            <person name="Choi E.D."/>
            <person name="Segonzac C."/>
            <person name="Sohn K.H."/>
        </authorList>
    </citation>
    <scope>NUCLEOTIDE SEQUENCE [LARGE SCALE GENOMIC DNA]</scope>
    <source>
        <strain evidence="2 3">PRI2</strain>
    </source>
</reference>
<proteinExistence type="predicted"/>
<comment type="caution">
    <text evidence="2">The sequence shown here is derived from an EMBL/GenBank/DDBJ whole genome shotgun (WGS) entry which is preliminary data.</text>
</comment>
<dbReference type="AlphaFoldDB" id="A0A4Z1PJ26"/>